<accession>A0A6J6EEC7</accession>
<sequence>MENKKVILNRGLVSVLVFIFVSFESVSTASNLRTITLKWTSPVFEEIFEPNSRFMPGKPVSNIVLKKEANNWCANRFGFSQMSIFSASRTLMGTTSNKTIKSKSTVISGIWRENEFGEDEFSISIKCTGSMSAPIKAKSKHYSLTIYYVYYEPITKKYWKDSYVTSPNFTLFDLDDNQSTVNLRIVYDENGDPEMSSDAHIWSPAGNWGS</sequence>
<proteinExistence type="predicted"/>
<evidence type="ECO:0000313" key="1">
    <source>
        <dbReference type="EMBL" id="CAB4572703.1"/>
    </source>
</evidence>
<organism evidence="1">
    <name type="scientific">freshwater metagenome</name>
    <dbReference type="NCBI Taxonomy" id="449393"/>
    <lineage>
        <taxon>unclassified sequences</taxon>
        <taxon>metagenomes</taxon>
        <taxon>ecological metagenomes</taxon>
    </lineage>
</organism>
<gene>
    <name evidence="1" type="ORF">UFOPK1747_00064</name>
</gene>
<protein>
    <submittedName>
        <fullName evidence="1">Unannotated protein</fullName>
    </submittedName>
</protein>
<dbReference type="AlphaFoldDB" id="A0A6J6EEC7"/>
<name>A0A6J6EEC7_9ZZZZ</name>
<reference evidence="1" key="1">
    <citation type="submission" date="2020-05" db="EMBL/GenBank/DDBJ databases">
        <authorList>
            <person name="Chiriac C."/>
            <person name="Salcher M."/>
            <person name="Ghai R."/>
            <person name="Kavagutti S V."/>
        </authorList>
    </citation>
    <scope>NUCLEOTIDE SEQUENCE</scope>
</reference>
<dbReference type="EMBL" id="CAEZTV010000003">
    <property type="protein sequence ID" value="CAB4572703.1"/>
    <property type="molecule type" value="Genomic_DNA"/>
</dbReference>